<dbReference type="OrthoDB" id="3270175at2759"/>
<dbReference type="AlphaFoldDB" id="A0A3M7T766"/>
<evidence type="ECO:0008006" key="3">
    <source>
        <dbReference type="Google" id="ProtNLM"/>
    </source>
</evidence>
<gene>
    <name evidence="1" type="ORF">BpHYR1_007133</name>
</gene>
<keyword evidence="2" id="KW-1185">Reference proteome</keyword>
<reference evidence="1 2" key="1">
    <citation type="journal article" date="2018" name="Sci. Rep.">
        <title>Genomic signatures of local adaptation to the degree of environmental predictability in rotifers.</title>
        <authorList>
            <person name="Franch-Gras L."/>
            <person name="Hahn C."/>
            <person name="Garcia-Roger E.M."/>
            <person name="Carmona M.J."/>
            <person name="Serra M."/>
            <person name="Gomez A."/>
        </authorList>
    </citation>
    <scope>NUCLEOTIDE SEQUENCE [LARGE SCALE GENOMIC DNA]</scope>
    <source>
        <strain evidence="1">HYR1</strain>
    </source>
</reference>
<name>A0A3M7T766_BRAPC</name>
<comment type="caution">
    <text evidence="1">The sequence shown here is derived from an EMBL/GenBank/DDBJ whole genome shotgun (WGS) entry which is preliminary data.</text>
</comment>
<accession>A0A3M7T766</accession>
<protein>
    <recommendedName>
        <fullName evidence="3">HAT C-terminal dimerisation domain-containing protein</fullName>
    </recommendedName>
</protein>
<dbReference type="EMBL" id="REGN01000192">
    <property type="protein sequence ID" value="RNA43668.1"/>
    <property type="molecule type" value="Genomic_DNA"/>
</dbReference>
<organism evidence="1 2">
    <name type="scientific">Brachionus plicatilis</name>
    <name type="common">Marine rotifer</name>
    <name type="synonym">Brachionus muelleri</name>
    <dbReference type="NCBI Taxonomy" id="10195"/>
    <lineage>
        <taxon>Eukaryota</taxon>
        <taxon>Metazoa</taxon>
        <taxon>Spiralia</taxon>
        <taxon>Gnathifera</taxon>
        <taxon>Rotifera</taxon>
        <taxon>Eurotatoria</taxon>
        <taxon>Monogononta</taxon>
        <taxon>Pseudotrocha</taxon>
        <taxon>Ploima</taxon>
        <taxon>Brachionidae</taxon>
        <taxon>Brachionus</taxon>
    </lineage>
</organism>
<proteinExistence type="predicted"/>
<evidence type="ECO:0000313" key="1">
    <source>
        <dbReference type="EMBL" id="RNA43668.1"/>
    </source>
</evidence>
<evidence type="ECO:0000313" key="2">
    <source>
        <dbReference type="Proteomes" id="UP000276133"/>
    </source>
</evidence>
<sequence>MGLEYMAAVPTSVASERIFSIGGLTVTKLRNKLTPLRTLFFNKTIFSYKIIFKYRLTMRLTVNNFWMTEISVNRKRLFSFISKKRLLSFLGKIPSFDSSHLAKILKIFFNDCIGRIKAFNIHK</sequence>
<dbReference type="Proteomes" id="UP000276133">
    <property type="component" value="Unassembled WGS sequence"/>
</dbReference>